<reference evidence="1" key="1">
    <citation type="submission" date="2021-01" db="EMBL/GenBank/DDBJ databases">
        <authorList>
            <person name="Corre E."/>
            <person name="Pelletier E."/>
            <person name="Niang G."/>
            <person name="Scheremetjew M."/>
            <person name="Finn R."/>
            <person name="Kale V."/>
            <person name="Holt S."/>
            <person name="Cochrane G."/>
            <person name="Meng A."/>
            <person name="Brown T."/>
            <person name="Cohen L."/>
        </authorList>
    </citation>
    <scope>NUCLEOTIDE SEQUENCE</scope>
    <source>
        <strain evidence="1">MM31A-1</strain>
    </source>
</reference>
<evidence type="ECO:0000313" key="1">
    <source>
        <dbReference type="EMBL" id="CAE0455237.1"/>
    </source>
</evidence>
<name>A0A7S3V3S4_9STRA</name>
<protein>
    <submittedName>
        <fullName evidence="1">Uncharacterized protein</fullName>
    </submittedName>
</protein>
<organism evidence="1">
    <name type="scientific">Chaetoceros debilis</name>
    <dbReference type="NCBI Taxonomy" id="122233"/>
    <lineage>
        <taxon>Eukaryota</taxon>
        <taxon>Sar</taxon>
        <taxon>Stramenopiles</taxon>
        <taxon>Ochrophyta</taxon>
        <taxon>Bacillariophyta</taxon>
        <taxon>Coscinodiscophyceae</taxon>
        <taxon>Chaetocerotophycidae</taxon>
        <taxon>Chaetocerotales</taxon>
        <taxon>Chaetocerotaceae</taxon>
        <taxon>Chaetoceros</taxon>
    </lineage>
</organism>
<dbReference type="EMBL" id="HBIO01000110">
    <property type="protein sequence ID" value="CAE0455237.1"/>
    <property type="molecule type" value="Transcribed_RNA"/>
</dbReference>
<accession>A0A7S3V3S4</accession>
<dbReference type="AlphaFoldDB" id="A0A7S3V3S4"/>
<proteinExistence type="predicted"/>
<sequence length="217" mass="23058">MAPFIYHATNAFLSSFCLQSSDTKRAINQFNAPNCFSATNRLQLTHSPNVQLQQAIRYGEGFPRSATSLNIFNKSNDDGQSDSNKVQVQEIENEDLNKFRTLMGNCYGVAGLAHAADSFLGPSTLLVAAGSVPFQELSLPGQALVTVWCLAGPLAFALSGRGGKVADLGLIIYAIVELALAAASPNSETLVNAGAVQAVVFAAWWYSRGRGLDAIAD</sequence>
<gene>
    <name evidence="1" type="ORF">CDEB00056_LOCUS78</name>
</gene>